<organism evidence="1 2">
    <name type="scientific">Coprobacter fastidiosus NSB1 = JCM 33896</name>
    <dbReference type="NCBI Taxonomy" id="1349822"/>
    <lineage>
        <taxon>Bacteria</taxon>
        <taxon>Pseudomonadati</taxon>
        <taxon>Bacteroidota</taxon>
        <taxon>Bacteroidia</taxon>
        <taxon>Bacteroidales</taxon>
        <taxon>Barnesiellaceae</taxon>
        <taxon>Coprobacter</taxon>
    </lineage>
</organism>
<comment type="caution">
    <text evidence="1">The sequence shown here is derived from an EMBL/GenBank/DDBJ whole genome shotgun (WGS) entry which is preliminary data.</text>
</comment>
<dbReference type="AlphaFoldDB" id="A0A495VKG7"/>
<protein>
    <submittedName>
        <fullName evidence="1">Uncharacterized protein</fullName>
    </submittedName>
</protein>
<keyword evidence="2" id="KW-1185">Reference proteome</keyword>
<sequence length="136" mass="15808">MKKLLLSSLIIVNCIFASYGQMEKNDTIKSNQFLYCEIVGESNLLQTKVRVAVDFGQEINYWTQYRDKFLVDENGKRIKFNSMIDALNYMAKLGWKFEQAYVVSTQNQLVYHYLLSKKGTLSDVKNGLTVKRDLED</sequence>
<evidence type="ECO:0000313" key="2">
    <source>
        <dbReference type="Proteomes" id="UP000269493"/>
    </source>
</evidence>
<dbReference type="Proteomes" id="UP000269493">
    <property type="component" value="Unassembled WGS sequence"/>
</dbReference>
<accession>A0A495VKG7</accession>
<proteinExistence type="predicted"/>
<gene>
    <name evidence="1" type="ORF">BC742_2440</name>
</gene>
<dbReference type="RefSeq" id="WP_022390576.1">
    <property type="nucleotide sequence ID" value="NZ_KI440786.1"/>
</dbReference>
<dbReference type="EMBL" id="RBXN01000009">
    <property type="protein sequence ID" value="RKT49849.1"/>
    <property type="molecule type" value="Genomic_DNA"/>
</dbReference>
<evidence type="ECO:0000313" key="1">
    <source>
        <dbReference type="EMBL" id="RKT49849.1"/>
    </source>
</evidence>
<dbReference type="GeneID" id="92929306"/>
<name>A0A495VKG7_9BACT</name>
<reference evidence="1 2" key="1">
    <citation type="submission" date="2018-10" db="EMBL/GenBank/DDBJ databases">
        <title>Genomic Encyclopedia of Archaeal and Bacterial Type Strains, Phase II (KMG-II): from individual species to whole genera.</title>
        <authorList>
            <person name="Goeker M."/>
        </authorList>
    </citation>
    <scope>NUCLEOTIDE SEQUENCE [LARGE SCALE GENOMIC DNA]</scope>
    <source>
        <strain evidence="1 2">NSB1</strain>
    </source>
</reference>